<feature type="binding site" evidence="10">
    <location>
        <position position="234"/>
    </location>
    <ligand>
        <name>Mn(2+)</name>
        <dbReference type="ChEBI" id="CHEBI:29035"/>
    </ligand>
</feature>
<evidence type="ECO:0000256" key="5">
    <source>
        <dbReference type="ARBA" id="ARBA00022842"/>
    </source>
</evidence>
<dbReference type="GO" id="GO:0016787">
    <property type="term" value="F:hydrolase activity"/>
    <property type="evidence" value="ECO:0007669"/>
    <property type="project" value="UniProtKB-KW"/>
</dbReference>
<feature type="binding site" evidence="10">
    <location>
        <position position="166"/>
    </location>
    <ligand>
        <name>Mn(2+)</name>
        <dbReference type="ChEBI" id="CHEBI:29035"/>
    </ligand>
</feature>
<gene>
    <name evidence="10" type="primary">cas1</name>
    <name evidence="11" type="ORF">RY67_1412</name>
</gene>
<proteinExistence type="inferred from homology"/>
<dbReference type="PANTHER" id="PTHR34353">
    <property type="entry name" value="CRISPR-ASSOCIATED ENDONUCLEASE CAS1 1"/>
    <property type="match status" value="1"/>
</dbReference>
<keyword evidence="6 10" id="KW-0051">Antiviral defense</keyword>
<dbReference type="GO" id="GO:0004520">
    <property type="term" value="F:DNA endonuclease activity"/>
    <property type="evidence" value="ECO:0007669"/>
    <property type="project" value="InterPro"/>
</dbReference>
<comment type="subunit">
    <text evidence="9 10">Homodimer, forms a heterotetramer with a Cas2 homodimer.</text>
</comment>
<dbReference type="InterPro" id="IPR042211">
    <property type="entry name" value="CRISPR-assoc_Cas1_N"/>
</dbReference>
<sequence length="343" mass="38859">MKQLLNTLYVTSEDAYLSLKNDNVIVQQGDDTLGRIPLRSLESVVSFSYKGASPALMGRCSEFGVGLSFFSPHGRYYCSILGENNRNVLLRREQFRFADDDGAALLFARSFIIGKIYNSRWVLERTKRDHALRINSKRIADQSEKLRQSLLGVRDCTSIDGLRGVEGLAAKDYFFVFDDLILRNKDAFFFEQRSRRPPLDRANALMSFVYSILTSDCIAALQGVGLDPYVGFLHTDRPGRASLALDLVEEFRPALADRFVLTLINTGAVKPSQFEVRENGGVFLSESGRKTVLAAWQKRKQETITHPFFNEKMPWGLVPHVQALLLSRVIRGDLDAYPPFMWK</sequence>
<evidence type="ECO:0000256" key="6">
    <source>
        <dbReference type="ARBA" id="ARBA00023118"/>
    </source>
</evidence>
<dbReference type="InterPro" id="IPR002729">
    <property type="entry name" value="CRISPR-assoc_Cas1"/>
</dbReference>
<dbReference type="PATRIC" id="fig|1682.24.peg.1374"/>
<protein>
    <recommendedName>
        <fullName evidence="10">CRISPR-associated endonuclease Cas1</fullName>
        <ecNumber evidence="10">3.1.-.-</ecNumber>
    </recommendedName>
</protein>
<feature type="binding site" evidence="10">
    <location>
        <position position="249"/>
    </location>
    <ligand>
        <name>Mn(2+)</name>
        <dbReference type="ChEBI" id="CHEBI:29035"/>
    </ligand>
</feature>
<evidence type="ECO:0000313" key="12">
    <source>
        <dbReference type="Proteomes" id="UP000067206"/>
    </source>
</evidence>
<dbReference type="EMBL" id="CP010411">
    <property type="protein sequence ID" value="ALE09432.1"/>
    <property type="molecule type" value="Genomic_DNA"/>
</dbReference>
<reference evidence="11 12" key="1">
    <citation type="submission" date="2014-12" db="EMBL/GenBank/DDBJ databases">
        <title>Complete genome sequence of Bifidobacterium longum subsp. infantis BT1.</title>
        <authorList>
            <person name="Kim J.F."/>
            <person name="Kwak M.-J."/>
        </authorList>
    </citation>
    <scope>NUCLEOTIDE SEQUENCE [LARGE SCALE GENOMIC DNA]</scope>
    <source>
        <strain evidence="11 12">BT1</strain>
    </source>
</reference>
<evidence type="ECO:0000256" key="4">
    <source>
        <dbReference type="ARBA" id="ARBA00022801"/>
    </source>
</evidence>
<dbReference type="GO" id="GO:0051607">
    <property type="term" value="P:defense response to virus"/>
    <property type="evidence" value="ECO:0007669"/>
    <property type="project" value="UniProtKB-UniRule"/>
</dbReference>
<keyword evidence="8 10" id="KW-0464">Manganese</keyword>
<organism evidence="11 12">
    <name type="scientific">Bifidobacterium longum subsp. infantis</name>
    <dbReference type="NCBI Taxonomy" id="1682"/>
    <lineage>
        <taxon>Bacteria</taxon>
        <taxon>Bacillati</taxon>
        <taxon>Actinomycetota</taxon>
        <taxon>Actinomycetes</taxon>
        <taxon>Bifidobacteriales</taxon>
        <taxon>Bifidobacteriaceae</taxon>
        <taxon>Bifidobacterium</taxon>
    </lineage>
</organism>
<dbReference type="Proteomes" id="UP000067206">
    <property type="component" value="Chromosome"/>
</dbReference>
<evidence type="ECO:0000256" key="1">
    <source>
        <dbReference type="ARBA" id="ARBA00022722"/>
    </source>
</evidence>
<dbReference type="EC" id="3.1.-.-" evidence="10"/>
<keyword evidence="1 10" id="KW-0540">Nuclease</keyword>
<evidence type="ECO:0000256" key="10">
    <source>
        <dbReference type="HAMAP-Rule" id="MF_01470"/>
    </source>
</evidence>
<evidence type="ECO:0000256" key="2">
    <source>
        <dbReference type="ARBA" id="ARBA00022723"/>
    </source>
</evidence>
<dbReference type="InterPro" id="IPR042206">
    <property type="entry name" value="CRISPR-assoc_Cas1_C"/>
</dbReference>
<dbReference type="CDD" id="cd09721">
    <property type="entry name" value="Cas1_I-C"/>
    <property type="match status" value="1"/>
</dbReference>
<keyword evidence="4 10" id="KW-0378">Hydrolase</keyword>
<dbReference type="NCBIfam" id="TIGR03640">
    <property type="entry name" value="cas1_DVULG"/>
    <property type="match status" value="1"/>
</dbReference>
<dbReference type="RefSeq" id="WP_060620746.1">
    <property type="nucleotide sequence ID" value="NZ_CP010411.1"/>
</dbReference>
<comment type="cofactor">
    <cofactor evidence="10">
        <name>Mg(2+)</name>
        <dbReference type="ChEBI" id="CHEBI:18420"/>
    </cofactor>
    <cofactor evidence="10">
        <name>Mn(2+)</name>
        <dbReference type="ChEBI" id="CHEBI:29035"/>
    </cofactor>
</comment>
<evidence type="ECO:0000256" key="7">
    <source>
        <dbReference type="ARBA" id="ARBA00023125"/>
    </source>
</evidence>
<dbReference type="InterPro" id="IPR050646">
    <property type="entry name" value="Cas1"/>
</dbReference>
<name>A0A0M4LRV5_BIFLI</name>
<keyword evidence="2 10" id="KW-0479">Metal-binding</keyword>
<dbReference type="HAMAP" id="MF_01470">
    <property type="entry name" value="Cas1"/>
    <property type="match status" value="1"/>
</dbReference>
<dbReference type="GO" id="GO:0003677">
    <property type="term" value="F:DNA binding"/>
    <property type="evidence" value="ECO:0007669"/>
    <property type="project" value="UniProtKB-KW"/>
</dbReference>
<accession>A0A0M4LRV5</accession>
<dbReference type="InterPro" id="IPR019856">
    <property type="entry name" value="CRISPR-assoc_Cas1_DVULG"/>
</dbReference>
<dbReference type="GO" id="GO:0046872">
    <property type="term" value="F:metal ion binding"/>
    <property type="evidence" value="ECO:0007669"/>
    <property type="project" value="UniProtKB-UniRule"/>
</dbReference>
<dbReference type="NCBIfam" id="TIGR00287">
    <property type="entry name" value="cas1"/>
    <property type="match status" value="1"/>
</dbReference>
<comment type="function">
    <text evidence="10">CRISPR (clustered regularly interspaced short palindromic repeat), is an adaptive immune system that provides protection against mobile genetic elements (viruses, transposable elements and conjugative plasmids). CRISPR clusters contain spacers, sequences complementary to antecedent mobile elements, and target invading nucleic acids. CRISPR clusters are transcribed and processed into CRISPR RNA (crRNA). Acts as a dsDNA endonuclease. Involved in the integration of spacer DNA into the CRISPR cassette.</text>
</comment>
<keyword evidence="7 10" id="KW-0238">DNA-binding</keyword>
<evidence type="ECO:0000256" key="8">
    <source>
        <dbReference type="ARBA" id="ARBA00023211"/>
    </source>
</evidence>
<dbReference type="Gene3D" id="3.100.10.20">
    <property type="entry name" value="CRISPR-associated endonuclease Cas1, N-terminal domain"/>
    <property type="match status" value="1"/>
</dbReference>
<evidence type="ECO:0000256" key="3">
    <source>
        <dbReference type="ARBA" id="ARBA00022759"/>
    </source>
</evidence>
<keyword evidence="5 10" id="KW-0460">Magnesium</keyword>
<evidence type="ECO:0000313" key="11">
    <source>
        <dbReference type="EMBL" id="ALE09432.1"/>
    </source>
</evidence>
<comment type="similarity">
    <text evidence="10">Belongs to the CRISPR-associated endonuclease Cas1 family.</text>
</comment>
<dbReference type="PANTHER" id="PTHR34353:SF2">
    <property type="entry name" value="CRISPR-ASSOCIATED ENDONUCLEASE CAS1 1"/>
    <property type="match status" value="1"/>
</dbReference>
<dbReference type="Pfam" id="PF01867">
    <property type="entry name" value="Cas_Cas1"/>
    <property type="match status" value="1"/>
</dbReference>
<evidence type="ECO:0000256" key="9">
    <source>
        <dbReference type="ARBA" id="ARBA00038592"/>
    </source>
</evidence>
<dbReference type="Gene3D" id="1.20.120.920">
    <property type="entry name" value="CRISPR-associated endonuclease Cas1, C-terminal domain"/>
    <property type="match status" value="1"/>
</dbReference>
<keyword evidence="3 10" id="KW-0255">Endonuclease</keyword>
<dbReference type="AlphaFoldDB" id="A0A0M4LRV5"/>
<dbReference type="GO" id="GO:0043571">
    <property type="term" value="P:maintenance of CRISPR repeat elements"/>
    <property type="evidence" value="ECO:0007669"/>
    <property type="project" value="UniProtKB-UniRule"/>
</dbReference>